<organism evidence="1 2">
    <name type="scientific">Asanoa siamensis</name>
    <dbReference type="NCBI Taxonomy" id="926357"/>
    <lineage>
        <taxon>Bacteria</taxon>
        <taxon>Bacillati</taxon>
        <taxon>Actinomycetota</taxon>
        <taxon>Actinomycetes</taxon>
        <taxon>Micromonosporales</taxon>
        <taxon>Micromonosporaceae</taxon>
        <taxon>Asanoa</taxon>
    </lineage>
</organism>
<proteinExistence type="predicted"/>
<name>A0ABQ4CH72_9ACTN</name>
<evidence type="ECO:0000313" key="1">
    <source>
        <dbReference type="EMBL" id="GIF70645.1"/>
    </source>
</evidence>
<gene>
    <name evidence="1" type="ORF">Asi02nite_01630</name>
</gene>
<dbReference type="Proteomes" id="UP000604117">
    <property type="component" value="Unassembled WGS sequence"/>
</dbReference>
<dbReference type="EMBL" id="BONE01000001">
    <property type="protein sequence ID" value="GIF70645.1"/>
    <property type="molecule type" value="Genomic_DNA"/>
</dbReference>
<evidence type="ECO:0000313" key="2">
    <source>
        <dbReference type="Proteomes" id="UP000604117"/>
    </source>
</evidence>
<comment type="caution">
    <text evidence="1">The sequence shown here is derived from an EMBL/GenBank/DDBJ whole genome shotgun (WGS) entry which is preliminary data.</text>
</comment>
<accession>A0ABQ4CH72</accession>
<reference evidence="1 2" key="1">
    <citation type="submission" date="2021-01" db="EMBL/GenBank/DDBJ databases">
        <title>Whole genome shotgun sequence of Asanoa siamensis NBRC 107932.</title>
        <authorList>
            <person name="Komaki H."/>
            <person name="Tamura T."/>
        </authorList>
    </citation>
    <scope>NUCLEOTIDE SEQUENCE [LARGE SCALE GENOMIC DNA]</scope>
    <source>
        <strain evidence="1 2">NBRC 107932</strain>
    </source>
</reference>
<protein>
    <submittedName>
        <fullName evidence="1">Uncharacterized protein</fullName>
    </submittedName>
</protein>
<keyword evidence="2" id="KW-1185">Reference proteome</keyword>
<sequence>MDPASTPETSHAAPIVPVTRPIWKTEPVSWRTSTGTARVVSESPATETVCRIQKRTKFRSRRSDTTSH</sequence>